<dbReference type="SUPFAM" id="SSF52402">
    <property type="entry name" value="Adenine nucleotide alpha hydrolases-like"/>
    <property type="match status" value="1"/>
</dbReference>
<evidence type="ECO:0000256" key="9">
    <source>
        <dbReference type="ARBA" id="ARBA00022840"/>
    </source>
</evidence>
<evidence type="ECO:0000256" key="10">
    <source>
        <dbReference type="ARBA" id="ARBA00031145"/>
    </source>
</evidence>
<dbReference type="CDD" id="cd23948">
    <property type="entry name" value="FAD_synthase"/>
    <property type="match status" value="1"/>
</dbReference>
<comment type="pathway">
    <text evidence="1">Cofactor biosynthesis; FAD biosynthesis; FAD from FMN: step 1/1.</text>
</comment>
<evidence type="ECO:0000256" key="8">
    <source>
        <dbReference type="ARBA" id="ARBA00022827"/>
    </source>
</evidence>
<keyword evidence="8" id="KW-0274">FAD</keyword>
<organism evidence="15 16">
    <name type="scientific">Coccidioides immitis RMSCC 2394</name>
    <dbReference type="NCBI Taxonomy" id="404692"/>
    <lineage>
        <taxon>Eukaryota</taxon>
        <taxon>Fungi</taxon>
        <taxon>Dikarya</taxon>
        <taxon>Ascomycota</taxon>
        <taxon>Pezizomycotina</taxon>
        <taxon>Eurotiomycetes</taxon>
        <taxon>Eurotiomycetidae</taxon>
        <taxon>Onygenales</taxon>
        <taxon>Onygenaceae</taxon>
        <taxon>Coccidioides</taxon>
    </lineage>
</organism>
<dbReference type="Gene3D" id="3.40.50.620">
    <property type="entry name" value="HUPs"/>
    <property type="match status" value="1"/>
</dbReference>
<evidence type="ECO:0000256" key="13">
    <source>
        <dbReference type="SAM" id="MobiDB-lite"/>
    </source>
</evidence>
<feature type="region of interest" description="Disordered" evidence="13">
    <location>
        <begin position="304"/>
        <end position="352"/>
    </location>
</feature>
<evidence type="ECO:0000256" key="4">
    <source>
        <dbReference type="ARBA" id="ARBA00022643"/>
    </source>
</evidence>
<keyword evidence="5" id="KW-0808">Transferase</keyword>
<dbReference type="GO" id="GO:0006747">
    <property type="term" value="P:FAD biosynthetic process"/>
    <property type="evidence" value="ECO:0007669"/>
    <property type="project" value="TreeGrafter"/>
</dbReference>
<dbReference type="Proteomes" id="UP000054565">
    <property type="component" value="Unassembled WGS sequence"/>
</dbReference>
<sequence>MAGLATASPLLPNGDSAHGETKALRQGQASLSERLSSELVTCYPDTHEHAGDSTSLPSLSSVSATLHAKIQAFLSEPHDPSSLLYRVQQQTRISLSVVREALSRYKLRELSLSYNGGKDCLVLLILFLSSLHPLPEPSSTKQKTQAQKCTFKDKPEAPKSQNANPNLLEDPDDEPPTSIPAMYARPSHPFPSVETFVDSSSLAYHLSLTRYTTDPPHTTLRDTFASYLQKYPGIKAIFVGTRRTDPHGEKLTHFDRTDHGWPDFMRIHPVIDWHYVEIWAFIRHLGVEYCQLYDQGYTSLGGTNDTHPNPKLQINKASPVEASKPSNAGQETPKFRPAYELVEDEEERLGRY</sequence>
<keyword evidence="9" id="KW-0067">ATP-binding</keyword>
<dbReference type="AlphaFoldDB" id="A0A0J6Y0I4"/>
<dbReference type="InterPro" id="IPR014729">
    <property type="entry name" value="Rossmann-like_a/b/a_fold"/>
</dbReference>
<dbReference type="PANTHER" id="PTHR23293">
    <property type="entry name" value="FAD SYNTHETASE-RELATED FMN ADENYLYLTRANSFERASE"/>
    <property type="match status" value="1"/>
</dbReference>
<evidence type="ECO:0000256" key="11">
    <source>
        <dbReference type="ARBA" id="ARBA00031871"/>
    </source>
</evidence>
<dbReference type="InterPro" id="IPR002500">
    <property type="entry name" value="PAPS_reduct_dom"/>
</dbReference>
<keyword evidence="3" id="KW-0285">Flavoprotein</keyword>
<name>A0A0J6Y0I4_COCIT</name>
<dbReference type="OrthoDB" id="270728at2759"/>
<gene>
    <name evidence="15" type="ORF">CIRG_00200</name>
</gene>
<proteinExistence type="predicted"/>
<feature type="compositionally biased region" description="Acidic residues" evidence="13">
    <location>
        <begin position="341"/>
        <end position="352"/>
    </location>
</feature>
<comment type="catalytic activity">
    <reaction evidence="12">
        <text>FMN + ATP + H(+) = FAD + diphosphate</text>
        <dbReference type="Rhea" id="RHEA:17237"/>
        <dbReference type="ChEBI" id="CHEBI:15378"/>
        <dbReference type="ChEBI" id="CHEBI:30616"/>
        <dbReference type="ChEBI" id="CHEBI:33019"/>
        <dbReference type="ChEBI" id="CHEBI:57692"/>
        <dbReference type="ChEBI" id="CHEBI:58210"/>
        <dbReference type="EC" id="2.7.7.2"/>
    </reaction>
</comment>
<dbReference type="Pfam" id="PF01507">
    <property type="entry name" value="PAPS_reduct"/>
    <property type="match status" value="1"/>
</dbReference>
<evidence type="ECO:0000313" key="15">
    <source>
        <dbReference type="EMBL" id="KMP00058.1"/>
    </source>
</evidence>
<protein>
    <recommendedName>
        <fullName evidence="2">FAD synthase</fullName>
        <ecNumber evidence="2">2.7.7.2</ecNumber>
    </recommendedName>
    <alternativeName>
        <fullName evidence="10">FAD pyrophosphorylase</fullName>
    </alternativeName>
    <alternativeName>
        <fullName evidence="11">FMN adenylyltransferase</fullName>
    </alternativeName>
</protein>
<evidence type="ECO:0000256" key="12">
    <source>
        <dbReference type="ARBA" id="ARBA00049494"/>
    </source>
</evidence>
<keyword evidence="4" id="KW-0288">FMN</keyword>
<dbReference type="PANTHER" id="PTHR23293:SF9">
    <property type="entry name" value="FAD SYNTHASE"/>
    <property type="match status" value="1"/>
</dbReference>
<dbReference type="GO" id="GO:0005524">
    <property type="term" value="F:ATP binding"/>
    <property type="evidence" value="ECO:0007669"/>
    <property type="project" value="UniProtKB-KW"/>
</dbReference>
<evidence type="ECO:0000256" key="5">
    <source>
        <dbReference type="ARBA" id="ARBA00022679"/>
    </source>
</evidence>
<evidence type="ECO:0000256" key="1">
    <source>
        <dbReference type="ARBA" id="ARBA00004726"/>
    </source>
</evidence>
<evidence type="ECO:0000256" key="7">
    <source>
        <dbReference type="ARBA" id="ARBA00022741"/>
    </source>
</evidence>
<accession>A0A0J6Y0I4</accession>
<evidence type="ECO:0000256" key="3">
    <source>
        <dbReference type="ARBA" id="ARBA00022630"/>
    </source>
</evidence>
<keyword evidence="7" id="KW-0547">Nucleotide-binding</keyword>
<dbReference type="GO" id="GO:0003919">
    <property type="term" value="F:FMN adenylyltransferase activity"/>
    <property type="evidence" value="ECO:0007669"/>
    <property type="project" value="UniProtKB-EC"/>
</dbReference>
<evidence type="ECO:0000256" key="6">
    <source>
        <dbReference type="ARBA" id="ARBA00022695"/>
    </source>
</evidence>
<evidence type="ECO:0000259" key="14">
    <source>
        <dbReference type="Pfam" id="PF01507"/>
    </source>
</evidence>
<dbReference type="EMBL" id="DS028093">
    <property type="protein sequence ID" value="KMP00058.1"/>
    <property type="molecule type" value="Genomic_DNA"/>
</dbReference>
<dbReference type="STRING" id="404692.A0A0J6Y0I4"/>
<evidence type="ECO:0000256" key="2">
    <source>
        <dbReference type="ARBA" id="ARBA00012393"/>
    </source>
</evidence>
<evidence type="ECO:0000313" key="16">
    <source>
        <dbReference type="Proteomes" id="UP000054565"/>
    </source>
</evidence>
<feature type="region of interest" description="Disordered" evidence="13">
    <location>
        <begin position="1"/>
        <end position="20"/>
    </location>
</feature>
<dbReference type="EC" id="2.7.7.2" evidence="2"/>
<reference evidence="16" key="1">
    <citation type="journal article" date="2010" name="Genome Res.">
        <title>Population genomic sequencing of Coccidioides fungi reveals recent hybridization and transposon control.</title>
        <authorList>
            <person name="Neafsey D.E."/>
            <person name="Barker B.M."/>
            <person name="Sharpton T.J."/>
            <person name="Stajich J.E."/>
            <person name="Park D.J."/>
            <person name="Whiston E."/>
            <person name="Hung C.-Y."/>
            <person name="McMahan C."/>
            <person name="White J."/>
            <person name="Sykes S."/>
            <person name="Heiman D."/>
            <person name="Young S."/>
            <person name="Zeng Q."/>
            <person name="Abouelleil A."/>
            <person name="Aftuck L."/>
            <person name="Bessette D."/>
            <person name="Brown A."/>
            <person name="FitzGerald M."/>
            <person name="Lui A."/>
            <person name="Macdonald J.P."/>
            <person name="Priest M."/>
            <person name="Orbach M.J."/>
            <person name="Galgiani J.N."/>
            <person name="Kirkland T.N."/>
            <person name="Cole G.T."/>
            <person name="Birren B.W."/>
            <person name="Henn M.R."/>
            <person name="Taylor J.W."/>
            <person name="Rounsley S.D."/>
        </authorList>
    </citation>
    <scope>NUCLEOTIDE SEQUENCE [LARGE SCALE GENOMIC DNA]</scope>
    <source>
        <strain evidence="16">RMSCC 2394</strain>
    </source>
</reference>
<feature type="domain" description="Phosphoadenosine phosphosulphate reductase" evidence="14">
    <location>
        <begin position="110"/>
        <end position="308"/>
    </location>
</feature>
<feature type="region of interest" description="Disordered" evidence="13">
    <location>
        <begin position="136"/>
        <end position="184"/>
    </location>
</feature>
<keyword evidence="6" id="KW-0548">Nucleotidyltransferase</keyword>